<evidence type="ECO:0000313" key="2">
    <source>
        <dbReference type="Proteomes" id="UP000001052"/>
    </source>
</evidence>
<gene>
    <name evidence="1" type="ordered locus">Dret_1218</name>
</gene>
<protein>
    <submittedName>
        <fullName evidence="1">Uncharacterized protein</fullName>
    </submittedName>
</protein>
<dbReference type="EMBL" id="CP001734">
    <property type="protein sequence ID" value="ACV68506.1"/>
    <property type="molecule type" value="Genomic_DNA"/>
</dbReference>
<accession>C8X1T4</accession>
<dbReference type="NCBIfam" id="NF038143">
    <property type="entry name" value="HYxxLL"/>
    <property type="match status" value="1"/>
</dbReference>
<reference evidence="2" key="1">
    <citation type="submission" date="2009-09" db="EMBL/GenBank/DDBJ databases">
        <title>The complete chromosome of Desulfohalobium retbaense DSM 5692.</title>
        <authorList>
            <consortium name="US DOE Joint Genome Institute (JGI-PGF)"/>
            <person name="Lucas S."/>
            <person name="Copeland A."/>
            <person name="Lapidus A."/>
            <person name="Glavina del Rio T."/>
            <person name="Dalin E."/>
            <person name="Tice H."/>
            <person name="Bruce D."/>
            <person name="Goodwin L."/>
            <person name="Pitluck S."/>
            <person name="Kyrpides N."/>
            <person name="Mavromatis K."/>
            <person name="Ivanova N."/>
            <person name="Mikhailova N."/>
            <person name="Munk A.C."/>
            <person name="Brettin T."/>
            <person name="Detter J.C."/>
            <person name="Han C."/>
            <person name="Tapia R."/>
            <person name="Larimer F."/>
            <person name="Land M."/>
            <person name="Hauser L."/>
            <person name="Markowitz V."/>
            <person name="Cheng J.-F."/>
            <person name="Hugenholtz P."/>
            <person name="Woyke T."/>
            <person name="Wu D."/>
            <person name="Spring S."/>
            <person name="Klenk H.-P."/>
            <person name="Eisen J.A."/>
        </authorList>
    </citation>
    <scope>NUCLEOTIDE SEQUENCE [LARGE SCALE GENOMIC DNA]</scope>
    <source>
        <strain evidence="2">DSM 5692</strain>
    </source>
</reference>
<dbReference type="eggNOG" id="ENOG5032RKA">
    <property type="taxonomic scope" value="Bacteria"/>
</dbReference>
<dbReference type="RefSeq" id="WP_015751653.1">
    <property type="nucleotide sequence ID" value="NC_013223.1"/>
</dbReference>
<proteinExistence type="predicted"/>
<evidence type="ECO:0000313" key="1">
    <source>
        <dbReference type="EMBL" id="ACV68506.1"/>
    </source>
</evidence>
<dbReference type="HOGENOM" id="CLU_090343_0_0_7"/>
<organism evidence="1 2">
    <name type="scientific">Desulfohalobium retbaense (strain ATCC 49708 / DSM 5692 / JCM 16813 / HR100)</name>
    <dbReference type="NCBI Taxonomy" id="485915"/>
    <lineage>
        <taxon>Bacteria</taxon>
        <taxon>Pseudomonadati</taxon>
        <taxon>Thermodesulfobacteriota</taxon>
        <taxon>Desulfovibrionia</taxon>
        <taxon>Desulfovibrionales</taxon>
        <taxon>Desulfohalobiaceae</taxon>
        <taxon>Desulfohalobium</taxon>
    </lineage>
</organism>
<name>C8X1T4_DESRD</name>
<dbReference type="AlphaFoldDB" id="C8X1T4"/>
<dbReference type="Proteomes" id="UP000001052">
    <property type="component" value="Chromosome"/>
</dbReference>
<dbReference type="OrthoDB" id="1808662at2"/>
<sequence>MSLRPDNAYEIVQDYEEQFAYRLGREVLHKPETSVWMIVIPILFVHHMYRVNKYKTGVRSFANGIMAPRKKALNKAFEEISDQIPDETLPAEEYFPELDTLPDHDPGLLDRQVQVINIFKSHYRKLLSANGTTYAELLHEAYPTSQKYKEFIRKVNHGERDLNQYLAKNIHDSDESRQVVHRLQDQSIQLREEEIHFFYNQTGKKKRRKG</sequence>
<keyword evidence="2" id="KW-1185">Reference proteome</keyword>
<reference evidence="1 2" key="2">
    <citation type="journal article" date="2010" name="Stand. Genomic Sci.">
        <title>Complete genome sequence of Desulfohalobium retbaense type strain (HR(100)).</title>
        <authorList>
            <person name="Spring S."/>
            <person name="Nolan M."/>
            <person name="Lapidus A."/>
            <person name="Glavina Del Rio T."/>
            <person name="Copeland A."/>
            <person name="Tice H."/>
            <person name="Cheng J.F."/>
            <person name="Lucas S."/>
            <person name="Land M."/>
            <person name="Chen F."/>
            <person name="Bruce D."/>
            <person name="Goodwin L."/>
            <person name="Pitluck S."/>
            <person name="Ivanova N."/>
            <person name="Mavromatis K."/>
            <person name="Mikhailova N."/>
            <person name="Pati A."/>
            <person name="Chen A."/>
            <person name="Palaniappan K."/>
            <person name="Hauser L."/>
            <person name="Chang Y.J."/>
            <person name="Jeffries C.D."/>
            <person name="Munk C."/>
            <person name="Kiss H."/>
            <person name="Chain P."/>
            <person name="Han C."/>
            <person name="Brettin T."/>
            <person name="Detter J.C."/>
            <person name="Schuler E."/>
            <person name="Goker M."/>
            <person name="Rohde M."/>
            <person name="Bristow J."/>
            <person name="Eisen J.A."/>
            <person name="Markowitz V."/>
            <person name="Hugenholtz P."/>
            <person name="Kyrpides N.C."/>
            <person name="Klenk H.P."/>
        </authorList>
    </citation>
    <scope>NUCLEOTIDE SEQUENCE [LARGE SCALE GENOMIC DNA]</scope>
    <source>
        <strain evidence="1 2">DSM 5692</strain>
    </source>
</reference>
<dbReference type="KEGG" id="drt:Dret_1218"/>